<dbReference type="OrthoDB" id="999032at2759"/>
<evidence type="ECO:0000259" key="9">
    <source>
        <dbReference type="Pfam" id="PF23247"/>
    </source>
</evidence>
<feature type="domain" description="Disease resistance protein At4g27190-like leucine-rich repeats" evidence="9">
    <location>
        <begin position="803"/>
        <end position="946"/>
    </location>
</feature>
<dbReference type="GO" id="GO:0043531">
    <property type="term" value="F:ADP binding"/>
    <property type="evidence" value="ECO:0007669"/>
    <property type="project" value="InterPro"/>
</dbReference>
<dbReference type="RefSeq" id="XP_022776641.1">
    <property type="nucleotide sequence ID" value="XM_022920906.1"/>
</dbReference>
<proteinExistence type="inferred from homology"/>
<name>A0A6P6BHQ4_DURZI</name>
<evidence type="ECO:0000313" key="11">
    <source>
        <dbReference type="RefSeq" id="XP_022776641.1"/>
    </source>
</evidence>
<organism evidence="10 12">
    <name type="scientific">Durio zibethinus</name>
    <name type="common">Durian</name>
    <dbReference type="NCBI Taxonomy" id="66656"/>
    <lineage>
        <taxon>Eukaryota</taxon>
        <taxon>Viridiplantae</taxon>
        <taxon>Streptophyta</taxon>
        <taxon>Embryophyta</taxon>
        <taxon>Tracheophyta</taxon>
        <taxon>Spermatophyta</taxon>
        <taxon>Magnoliopsida</taxon>
        <taxon>eudicotyledons</taxon>
        <taxon>Gunneridae</taxon>
        <taxon>Pentapetalae</taxon>
        <taxon>rosids</taxon>
        <taxon>malvids</taxon>
        <taxon>Malvales</taxon>
        <taxon>Malvaceae</taxon>
        <taxon>Helicteroideae</taxon>
        <taxon>Durio</taxon>
    </lineage>
</organism>
<feature type="domain" description="NB-ARC" evidence="8">
    <location>
        <begin position="165"/>
        <end position="326"/>
    </location>
</feature>
<keyword evidence="5" id="KW-0611">Plant defense</keyword>
<protein>
    <submittedName>
        <fullName evidence="11 12">Disease resistance protein At4g27190-like</fullName>
    </submittedName>
</protein>
<dbReference type="PANTHER" id="PTHR33463:SF203">
    <property type="entry name" value="AAA+ ATPASE DOMAIN-CONTAINING PROTEIN"/>
    <property type="match status" value="1"/>
</dbReference>
<sequence length="967" mass="110678">MADEFAISAASNVAGNLISEYLLKPATRKLRYMFCFNNIVKDLKKKRQELTSAQDRLQYDVEETRKQIQEIQEDVLDWLNAADEVQKDVQSLENEIRETQRCFSWCPNWSYRYKLSKKVAKKTLVVTELVQTSKFERLGRRATLPSIEFFSSKDFMPSKSSNSVLKQIRKALDDDDVNMIGVCGMGGVGKTTLVKIVGIKAKELNLFDQVVFVTVSQNPNLDKIQDGIADTLGLEFDKRSEQGKARQLWLRLIMEKRVLIILDDVWKELNLMAVGIPFGEYHKGCKILVTTRRQQVCSSMRCQTKVQLDVLAEDESWDLFKRNAFLDDTCGTLNDVAREVARECKGLPLAIVTMARALREKSLDEWIVTNQRLKNCRHLDNQEVCEDIYSCLKLSYDYLKGEKLKSCFLSCSLFPEDYEISIEELTRYELGRGLFYEVNLIEDARREIRVLVKSLQNSGLLLDSGKEQFVKMHDVVRDFAHWITSSGDNTFLIKSGIGIEEWPRSENFGCYTTISLMDNKIHNLPNKLECPKLETLLFSGDGSTRVSTTFFEGMSNLKVLTIERVFWLEGLQFLTNLRTLRLEKCKLSNVSSLGELKKLEILDFHGSGIISLPNELGDLPTLRLLDLSDCQRLRRIPSNLLPKLSLLEELYFSGFSVQQWASEGTSLEASNASLSELNSLSRLTALSLNVCSKYFPRGFVFSKLERYGIFINRWYYGSYPTSRTLHIKGCPLEAFKELFSNVEDLTLDGIMGYKNLNVPISYQGRGLNKLTSLELQDCKDIECLIDTTQDQVLGNVAFSNLVKLTIMEMVCLKELCNGQPPKSFLQKLEEMTVRKCKHMISIVPALQNLKEVRVKECDKLQVVFQIDGHMFIKEGRNSMQLLSNLTYLDLEFLPELRSIWKGSIRHVSFQSLKMVRIQDCNKLTFLLSHSLAESLVHLEKLEISHCSRLEQIIINDIALPDQGEPLL</sequence>
<dbReference type="InterPro" id="IPR036388">
    <property type="entry name" value="WH-like_DNA-bd_sf"/>
</dbReference>
<evidence type="ECO:0000313" key="10">
    <source>
        <dbReference type="Proteomes" id="UP000515121"/>
    </source>
</evidence>
<evidence type="ECO:0000256" key="6">
    <source>
        <dbReference type="ARBA" id="ARBA00022840"/>
    </source>
</evidence>
<dbReference type="InterPro" id="IPR002182">
    <property type="entry name" value="NB-ARC"/>
</dbReference>
<dbReference type="Proteomes" id="UP000515121">
    <property type="component" value="Unplaced"/>
</dbReference>
<evidence type="ECO:0000256" key="5">
    <source>
        <dbReference type="ARBA" id="ARBA00022821"/>
    </source>
</evidence>
<evidence type="ECO:0000256" key="7">
    <source>
        <dbReference type="SAM" id="Coils"/>
    </source>
</evidence>
<evidence type="ECO:0000256" key="1">
    <source>
        <dbReference type="ARBA" id="ARBA00008894"/>
    </source>
</evidence>
<dbReference type="SUPFAM" id="SSF52058">
    <property type="entry name" value="L domain-like"/>
    <property type="match status" value="1"/>
</dbReference>
<dbReference type="KEGG" id="dzi:111318193"/>
<comment type="similarity">
    <text evidence="1">Belongs to the disease resistance NB-LRR family.</text>
</comment>
<dbReference type="Gene3D" id="1.10.8.430">
    <property type="entry name" value="Helical domain of apoptotic protease-activating factors"/>
    <property type="match status" value="1"/>
</dbReference>
<gene>
    <name evidence="11 12" type="primary">LOC111318193</name>
</gene>
<keyword evidence="2" id="KW-0433">Leucine-rich repeat</keyword>
<accession>A0A6P6BHQ4</accession>
<dbReference type="Gene3D" id="1.10.10.10">
    <property type="entry name" value="Winged helix-like DNA-binding domain superfamily/Winged helix DNA-binding domain"/>
    <property type="match status" value="1"/>
</dbReference>
<dbReference type="InterPro" id="IPR050905">
    <property type="entry name" value="Plant_NBS-LRR"/>
</dbReference>
<dbReference type="Pfam" id="PF23247">
    <property type="entry name" value="LRR_RPS2"/>
    <property type="match status" value="1"/>
</dbReference>
<evidence type="ECO:0000313" key="12">
    <source>
        <dbReference type="RefSeq" id="XP_022776642.1"/>
    </source>
</evidence>
<keyword evidence="10" id="KW-1185">Reference proteome</keyword>
<dbReference type="Gene3D" id="3.40.50.300">
    <property type="entry name" value="P-loop containing nucleotide triphosphate hydrolases"/>
    <property type="match status" value="1"/>
</dbReference>
<dbReference type="PRINTS" id="PR00364">
    <property type="entry name" value="DISEASERSIST"/>
</dbReference>
<dbReference type="GO" id="GO:0005524">
    <property type="term" value="F:ATP binding"/>
    <property type="evidence" value="ECO:0007669"/>
    <property type="project" value="UniProtKB-KW"/>
</dbReference>
<keyword evidence="7" id="KW-0175">Coiled coil</keyword>
<dbReference type="InterPro" id="IPR042197">
    <property type="entry name" value="Apaf_helical"/>
</dbReference>
<keyword evidence="3" id="KW-0677">Repeat</keyword>
<dbReference type="GO" id="GO:0006952">
    <property type="term" value="P:defense response"/>
    <property type="evidence" value="ECO:0007669"/>
    <property type="project" value="UniProtKB-KW"/>
</dbReference>
<dbReference type="InterPro" id="IPR057135">
    <property type="entry name" value="At4g27190-like_LRR"/>
</dbReference>
<dbReference type="Pfam" id="PF00931">
    <property type="entry name" value="NB-ARC"/>
    <property type="match status" value="1"/>
</dbReference>
<evidence type="ECO:0000256" key="4">
    <source>
        <dbReference type="ARBA" id="ARBA00022741"/>
    </source>
</evidence>
<keyword evidence="4" id="KW-0547">Nucleotide-binding</keyword>
<evidence type="ECO:0000256" key="2">
    <source>
        <dbReference type="ARBA" id="ARBA00022614"/>
    </source>
</evidence>
<dbReference type="SUPFAM" id="SSF52540">
    <property type="entry name" value="P-loop containing nucleoside triphosphate hydrolases"/>
    <property type="match status" value="1"/>
</dbReference>
<dbReference type="FunFam" id="1.10.10.10:FF:000322">
    <property type="entry name" value="Probable disease resistance protein At1g63360"/>
    <property type="match status" value="1"/>
</dbReference>
<evidence type="ECO:0000259" key="8">
    <source>
        <dbReference type="Pfam" id="PF00931"/>
    </source>
</evidence>
<dbReference type="Gene3D" id="3.80.10.10">
    <property type="entry name" value="Ribonuclease Inhibitor"/>
    <property type="match status" value="2"/>
</dbReference>
<dbReference type="PANTHER" id="PTHR33463">
    <property type="entry name" value="NB-ARC DOMAIN-CONTAINING PROTEIN-RELATED"/>
    <property type="match status" value="1"/>
</dbReference>
<feature type="coiled-coil region" evidence="7">
    <location>
        <begin position="36"/>
        <end position="102"/>
    </location>
</feature>
<dbReference type="AlphaFoldDB" id="A0A6P6BHQ4"/>
<keyword evidence="6" id="KW-0067">ATP-binding</keyword>
<dbReference type="FunFam" id="3.40.50.300:FF:001091">
    <property type="entry name" value="Probable disease resistance protein At1g61300"/>
    <property type="match status" value="1"/>
</dbReference>
<dbReference type="RefSeq" id="XP_022776642.1">
    <property type="nucleotide sequence ID" value="XM_022920907.1"/>
</dbReference>
<dbReference type="InterPro" id="IPR027417">
    <property type="entry name" value="P-loop_NTPase"/>
</dbReference>
<dbReference type="GeneID" id="111318193"/>
<dbReference type="InterPro" id="IPR032675">
    <property type="entry name" value="LRR_dom_sf"/>
</dbReference>
<reference evidence="11 12" key="1">
    <citation type="submission" date="2025-04" db="UniProtKB">
        <authorList>
            <consortium name="RefSeq"/>
        </authorList>
    </citation>
    <scope>IDENTIFICATION</scope>
    <source>
        <tissue evidence="11 12">Fruit stalk</tissue>
    </source>
</reference>
<evidence type="ECO:0000256" key="3">
    <source>
        <dbReference type="ARBA" id="ARBA00022737"/>
    </source>
</evidence>